<evidence type="ECO:0000313" key="3">
    <source>
        <dbReference type="Proteomes" id="UP000069015"/>
    </source>
</evidence>
<dbReference type="RefSeq" id="WP_058795934.1">
    <property type="nucleotide sequence ID" value="NZ_CP013611.1"/>
</dbReference>
<dbReference type="SMART" id="SM00829">
    <property type="entry name" value="PKS_ER"/>
    <property type="match status" value="1"/>
</dbReference>
<evidence type="ECO:0000313" key="2">
    <source>
        <dbReference type="EMBL" id="ALU42593.1"/>
    </source>
</evidence>
<dbReference type="Gene3D" id="3.90.180.10">
    <property type="entry name" value="Medium-chain alcohol dehydrogenases, catalytic domain"/>
    <property type="match status" value="1"/>
</dbReference>
<dbReference type="SUPFAM" id="SSF50129">
    <property type="entry name" value="GroES-like"/>
    <property type="match status" value="1"/>
</dbReference>
<dbReference type="CDD" id="cd05289">
    <property type="entry name" value="MDR_like_2"/>
    <property type="match status" value="1"/>
</dbReference>
<dbReference type="InterPro" id="IPR013154">
    <property type="entry name" value="ADH-like_N"/>
</dbReference>
<dbReference type="InterPro" id="IPR020843">
    <property type="entry name" value="ER"/>
</dbReference>
<dbReference type="Gene3D" id="3.40.50.720">
    <property type="entry name" value="NAD(P)-binding Rossmann-like Domain"/>
    <property type="match status" value="1"/>
</dbReference>
<dbReference type="Proteomes" id="UP000069015">
    <property type="component" value="Chromosome 1"/>
</dbReference>
<dbReference type="InterPro" id="IPR036291">
    <property type="entry name" value="NAD(P)-bd_dom_sf"/>
</dbReference>
<organism evidence="2 3">
    <name type="scientific">Pseudoalteromonas rubra</name>
    <dbReference type="NCBI Taxonomy" id="43658"/>
    <lineage>
        <taxon>Bacteria</taxon>
        <taxon>Pseudomonadati</taxon>
        <taxon>Pseudomonadota</taxon>
        <taxon>Gammaproteobacteria</taxon>
        <taxon>Alteromonadales</taxon>
        <taxon>Pseudoalteromonadaceae</taxon>
        <taxon>Pseudoalteromonas</taxon>
    </lineage>
</organism>
<dbReference type="PANTHER" id="PTHR44013:SF1">
    <property type="entry name" value="ZINC-TYPE ALCOHOL DEHYDROGENASE-LIKE PROTEIN C16A3.02C"/>
    <property type="match status" value="1"/>
</dbReference>
<protein>
    <recommendedName>
        <fullName evidence="1">Enoyl reductase (ER) domain-containing protein</fullName>
    </recommendedName>
</protein>
<dbReference type="AlphaFoldDB" id="A0A0U2Z4C8"/>
<evidence type="ECO:0000259" key="1">
    <source>
        <dbReference type="SMART" id="SM00829"/>
    </source>
</evidence>
<name>A0A0U2Z4C8_9GAMM</name>
<dbReference type="Pfam" id="PF13602">
    <property type="entry name" value="ADH_zinc_N_2"/>
    <property type="match status" value="1"/>
</dbReference>
<reference evidence="2 3" key="1">
    <citation type="submission" date="2015-12" db="EMBL/GenBank/DDBJ databases">
        <title>Complete genome sequence of Pseudoalteromonas rubra SCSIO 6842, harboring a conjugative plasmid.</title>
        <authorList>
            <person name="Li B."/>
            <person name="Wang X."/>
        </authorList>
    </citation>
    <scope>NUCLEOTIDE SEQUENCE [LARGE SCALE GENOMIC DNA]</scope>
    <source>
        <strain evidence="2 3">SCSIO 6842</strain>
    </source>
</reference>
<accession>A0A0U2Z4C8</accession>
<dbReference type="SUPFAM" id="SSF51735">
    <property type="entry name" value="NAD(P)-binding Rossmann-fold domains"/>
    <property type="match status" value="1"/>
</dbReference>
<sequence length="311" mass="33653">MEKYFRQYGIFQFGGSTELCAQELPLTSPDYQQVLLKVISTSVNPIDIKTRSGLGYVADGKPADAFLPLGYDVLGEVVQVGDNVTGLHPGDRVIGMVGFAAHPGCYATYTYAKADELIKVNEKADASLAGLCLAGLTAWQALADFEPDNRPVYVNAATGGVGHLVLQVARLRGFEVIAVSRRIDHALFAELDIHAITPTDYLAQPREGILIDLVGGEFGQSMTKNLKVGSELVTVPTVTKDQVLEVARVQEVSGRGLLVEANQAHLTQLYNAEQAGHIKVMVDQSFELHDIQHAHEYVEQGIHCGKVIITA</sequence>
<dbReference type="KEGG" id="prr:AT705_06285"/>
<dbReference type="EMBL" id="CP013611">
    <property type="protein sequence ID" value="ALU42593.1"/>
    <property type="molecule type" value="Genomic_DNA"/>
</dbReference>
<dbReference type="GO" id="GO:0016491">
    <property type="term" value="F:oxidoreductase activity"/>
    <property type="evidence" value="ECO:0007669"/>
    <property type="project" value="InterPro"/>
</dbReference>
<dbReference type="InterPro" id="IPR011032">
    <property type="entry name" value="GroES-like_sf"/>
</dbReference>
<dbReference type="Pfam" id="PF08240">
    <property type="entry name" value="ADH_N"/>
    <property type="match status" value="1"/>
</dbReference>
<dbReference type="InterPro" id="IPR052733">
    <property type="entry name" value="Chloroplast_QOR"/>
</dbReference>
<dbReference type="PANTHER" id="PTHR44013">
    <property type="entry name" value="ZINC-TYPE ALCOHOL DEHYDROGENASE-LIKE PROTEIN C16A3.02C"/>
    <property type="match status" value="1"/>
</dbReference>
<proteinExistence type="predicted"/>
<gene>
    <name evidence="2" type="ORF">AT705_06285</name>
</gene>
<feature type="domain" description="Enoyl reductase (ER)" evidence="1">
    <location>
        <begin position="14"/>
        <end position="309"/>
    </location>
</feature>